<evidence type="ECO:0000313" key="6">
    <source>
        <dbReference type="EMBL" id="QQD17872.1"/>
    </source>
</evidence>
<evidence type="ECO:0000256" key="1">
    <source>
        <dbReference type="ARBA" id="ARBA00022553"/>
    </source>
</evidence>
<evidence type="ECO:0000259" key="4">
    <source>
        <dbReference type="PROSITE" id="PS50043"/>
    </source>
</evidence>
<evidence type="ECO:0000313" key="7">
    <source>
        <dbReference type="Proteomes" id="UP000596063"/>
    </source>
</evidence>
<dbReference type="Pfam" id="PF00196">
    <property type="entry name" value="GerE"/>
    <property type="match status" value="1"/>
</dbReference>
<dbReference type="PANTHER" id="PTHR43214:SF43">
    <property type="entry name" value="TWO-COMPONENT RESPONSE REGULATOR"/>
    <property type="match status" value="1"/>
</dbReference>
<feature type="modified residue" description="4-aspartylphosphate" evidence="3">
    <location>
        <position position="54"/>
    </location>
</feature>
<dbReference type="SMART" id="SM00448">
    <property type="entry name" value="REC"/>
    <property type="match status" value="1"/>
</dbReference>
<dbReference type="InterPro" id="IPR001789">
    <property type="entry name" value="Sig_transdc_resp-reg_receiver"/>
</dbReference>
<dbReference type="InterPro" id="IPR039420">
    <property type="entry name" value="WalR-like"/>
</dbReference>
<sequence>MKILITDDHAVVRQGYAGLLISVLPDSVSILETDSGERAVALYRSEKPDLVIMDINLPGISGIEAVRRICSWDSAAAVLMFSMYDEIPVLEQAMEAGAKGYITKSCDPEVLIAAVKKVSSGQRFIQSDLLMGMAFNKNVPGERFSNMTQREFEIFVNLARGLSTECIANQMCLSSKTVANYSSQLKSKLQVSNTAELVHLAIQNGLIKIGQFQVDRETI</sequence>
<dbReference type="Proteomes" id="UP000596063">
    <property type="component" value="Chromosome"/>
</dbReference>
<dbReference type="GO" id="GO:0003677">
    <property type="term" value="F:DNA binding"/>
    <property type="evidence" value="ECO:0007669"/>
    <property type="project" value="UniProtKB-KW"/>
</dbReference>
<name>A0A7T4UPT5_9GAMM</name>
<dbReference type="CDD" id="cd06170">
    <property type="entry name" value="LuxR_C_like"/>
    <property type="match status" value="1"/>
</dbReference>
<dbReference type="SMART" id="SM00421">
    <property type="entry name" value="HTH_LUXR"/>
    <property type="match status" value="1"/>
</dbReference>
<dbReference type="PROSITE" id="PS50110">
    <property type="entry name" value="RESPONSE_REGULATORY"/>
    <property type="match status" value="1"/>
</dbReference>
<keyword evidence="2" id="KW-0238">DNA-binding</keyword>
<feature type="domain" description="HTH luxR-type" evidence="4">
    <location>
        <begin position="140"/>
        <end position="205"/>
    </location>
</feature>
<feature type="domain" description="Response regulatory" evidence="5">
    <location>
        <begin position="2"/>
        <end position="119"/>
    </location>
</feature>
<dbReference type="PANTHER" id="PTHR43214">
    <property type="entry name" value="TWO-COMPONENT RESPONSE REGULATOR"/>
    <property type="match status" value="1"/>
</dbReference>
<dbReference type="EMBL" id="CP066167">
    <property type="protein sequence ID" value="QQD17872.1"/>
    <property type="molecule type" value="Genomic_DNA"/>
</dbReference>
<dbReference type="GO" id="GO:0000160">
    <property type="term" value="P:phosphorelay signal transduction system"/>
    <property type="evidence" value="ECO:0007669"/>
    <property type="project" value="InterPro"/>
</dbReference>
<protein>
    <submittedName>
        <fullName evidence="6">Response regulator transcription factor</fullName>
    </submittedName>
</protein>
<organism evidence="6 7">
    <name type="scientific">Spongiibacter nanhainus</name>
    <dbReference type="NCBI Taxonomy" id="2794344"/>
    <lineage>
        <taxon>Bacteria</taxon>
        <taxon>Pseudomonadati</taxon>
        <taxon>Pseudomonadota</taxon>
        <taxon>Gammaproteobacteria</taxon>
        <taxon>Cellvibrionales</taxon>
        <taxon>Spongiibacteraceae</taxon>
        <taxon>Spongiibacter</taxon>
    </lineage>
</organism>
<keyword evidence="1 3" id="KW-0597">Phosphoprotein</keyword>
<dbReference type="AlphaFoldDB" id="A0A7T4UPT5"/>
<dbReference type="CDD" id="cd17535">
    <property type="entry name" value="REC_NarL-like"/>
    <property type="match status" value="1"/>
</dbReference>
<dbReference type="Gene3D" id="3.40.50.2300">
    <property type="match status" value="1"/>
</dbReference>
<dbReference type="InterPro" id="IPR016032">
    <property type="entry name" value="Sig_transdc_resp-reg_C-effctor"/>
</dbReference>
<evidence type="ECO:0000259" key="5">
    <source>
        <dbReference type="PROSITE" id="PS50110"/>
    </source>
</evidence>
<proteinExistence type="predicted"/>
<dbReference type="SUPFAM" id="SSF52172">
    <property type="entry name" value="CheY-like"/>
    <property type="match status" value="1"/>
</dbReference>
<reference evidence="6 7" key="1">
    <citation type="submission" date="2020-12" db="EMBL/GenBank/DDBJ databases">
        <authorList>
            <person name="Shan Y."/>
        </authorList>
    </citation>
    <scope>NUCLEOTIDE SEQUENCE [LARGE SCALE GENOMIC DNA]</scope>
    <source>
        <strain evidence="7">csc3.9</strain>
    </source>
</reference>
<dbReference type="Pfam" id="PF00072">
    <property type="entry name" value="Response_reg"/>
    <property type="match status" value="1"/>
</dbReference>
<dbReference type="KEGG" id="snan:I6N98_16255"/>
<dbReference type="PRINTS" id="PR00038">
    <property type="entry name" value="HTHLUXR"/>
</dbReference>
<gene>
    <name evidence="6" type="ORF">I6N98_16255</name>
</gene>
<dbReference type="InterPro" id="IPR058245">
    <property type="entry name" value="NreC/VraR/RcsB-like_REC"/>
</dbReference>
<dbReference type="InterPro" id="IPR000792">
    <property type="entry name" value="Tscrpt_reg_LuxR_C"/>
</dbReference>
<evidence type="ECO:0000256" key="3">
    <source>
        <dbReference type="PROSITE-ProRule" id="PRU00169"/>
    </source>
</evidence>
<evidence type="ECO:0000256" key="2">
    <source>
        <dbReference type="ARBA" id="ARBA00023125"/>
    </source>
</evidence>
<keyword evidence="7" id="KW-1185">Reference proteome</keyword>
<dbReference type="PROSITE" id="PS50043">
    <property type="entry name" value="HTH_LUXR_2"/>
    <property type="match status" value="1"/>
</dbReference>
<accession>A0A7T4UPT5</accession>
<dbReference type="SUPFAM" id="SSF46894">
    <property type="entry name" value="C-terminal effector domain of the bipartite response regulators"/>
    <property type="match status" value="1"/>
</dbReference>
<dbReference type="RefSeq" id="WP_198569371.1">
    <property type="nucleotide sequence ID" value="NZ_CP066167.1"/>
</dbReference>
<dbReference type="GO" id="GO:0006355">
    <property type="term" value="P:regulation of DNA-templated transcription"/>
    <property type="evidence" value="ECO:0007669"/>
    <property type="project" value="InterPro"/>
</dbReference>
<dbReference type="InterPro" id="IPR011006">
    <property type="entry name" value="CheY-like_superfamily"/>
</dbReference>